<name>A0A8S3JM83_9BILA</name>
<dbReference type="InterPro" id="IPR036875">
    <property type="entry name" value="Znf_CCHC_sf"/>
</dbReference>
<comment type="caution">
    <text evidence="4">The sequence shown here is derived from an EMBL/GenBank/DDBJ whole genome shotgun (WGS) entry which is preliminary data.</text>
</comment>
<proteinExistence type="predicted"/>
<feature type="region of interest" description="Disordered" evidence="2">
    <location>
        <begin position="100"/>
        <end position="132"/>
    </location>
</feature>
<dbReference type="PROSITE" id="PS50158">
    <property type="entry name" value="ZF_CCHC"/>
    <property type="match status" value="1"/>
</dbReference>
<feature type="compositionally biased region" description="Polar residues" evidence="2">
    <location>
        <begin position="101"/>
        <end position="116"/>
    </location>
</feature>
<reference evidence="4" key="1">
    <citation type="submission" date="2021-02" db="EMBL/GenBank/DDBJ databases">
        <authorList>
            <person name="Nowell W R."/>
        </authorList>
    </citation>
    <scope>NUCLEOTIDE SEQUENCE</scope>
</reference>
<dbReference type="Pfam" id="PF00098">
    <property type="entry name" value="zf-CCHC"/>
    <property type="match status" value="1"/>
</dbReference>
<dbReference type="InterPro" id="IPR001878">
    <property type="entry name" value="Znf_CCHC"/>
</dbReference>
<dbReference type="GO" id="GO:0003676">
    <property type="term" value="F:nucleic acid binding"/>
    <property type="evidence" value="ECO:0007669"/>
    <property type="project" value="InterPro"/>
</dbReference>
<feature type="domain" description="CCHC-type" evidence="3">
    <location>
        <begin position="163"/>
        <end position="178"/>
    </location>
</feature>
<keyword evidence="1" id="KW-0862">Zinc</keyword>
<evidence type="ECO:0000256" key="1">
    <source>
        <dbReference type="PROSITE-ProRule" id="PRU00047"/>
    </source>
</evidence>
<dbReference type="Proteomes" id="UP000676336">
    <property type="component" value="Unassembled WGS sequence"/>
</dbReference>
<dbReference type="Gene3D" id="4.10.60.10">
    <property type="entry name" value="Zinc finger, CCHC-type"/>
    <property type="match status" value="1"/>
</dbReference>
<organism evidence="4 5">
    <name type="scientific">Rotaria magnacalcarata</name>
    <dbReference type="NCBI Taxonomy" id="392030"/>
    <lineage>
        <taxon>Eukaryota</taxon>
        <taxon>Metazoa</taxon>
        <taxon>Spiralia</taxon>
        <taxon>Gnathifera</taxon>
        <taxon>Rotifera</taxon>
        <taxon>Eurotatoria</taxon>
        <taxon>Bdelloidea</taxon>
        <taxon>Philodinida</taxon>
        <taxon>Philodinidae</taxon>
        <taxon>Rotaria</taxon>
    </lineage>
</organism>
<sequence length="181" mass="21079">MKALSDSARTTQAFLKIAKDEQELQEENVPERETTAPYIPYFSNTVSTTLKTPENIHPSESQHLHQTQTTNTREANNLYQQQKHFNVQQRSPPRIRHIPSQHRSFNLQSQSSTSRRNIQHIPTEHAASNNSSTMNMRQYGPCSICRRKNHRTIDCHHRKTFGCFKCGQPDHRIRDCPQVFD</sequence>
<evidence type="ECO:0000256" key="2">
    <source>
        <dbReference type="SAM" id="MobiDB-lite"/>
    </source>
</evidence>
<keyword evidence="1" id="KW-0863">Zinc-finger</keyword>
<keyword evidence="1" id="KW-0479">Metal-binding</keyword>
<dbReference type="GO" id="GO:0008270">
    <property type="term" value="F:zinc ion binding"/>
    <property type="evidence" value="ECO:0007669"/>
    <property type="project" value="UniProtKB-KW"/>
</dbReference>
<accession>A0A8S3JM83</accession>
<evidence type="ECO:0000313" key="5">
    <source>
        <dbReference type="Proteomes" id="UP000676336"/>
    </source>
</evidence>
<evidence type="ECO:0000259" key="3">
    <source>
        <dbReference type="PROSITE" id="PS50158"/>
    </source>
</evidence>
<dbReference type="SUPFAM" id="SSF57756">
    <property type="entry name" value="Retrovirus zinc finger-like domains"/>
    <property type="match status" value="1"/>
</dbReference>
<dbReference type="EMBL" id="CAJOBI010346667">
    <property type="protein sequence ID" value="CAF5218350.1"/>
    <property type="molecule type" value="Genomic_DNA"/>
</dbReference>
<protein>
    <recommendedName>
        <fullName evidence="3">CCHC-type domain-containing protein</fullName>
    </recommendedName>
</protein>
<evidence type="ECO:0000313" key="4">
    <source>
        <dbReference type="EMBL" id="CAF5218350.1"/>
    </source>
</evidence>
<dbReference type="SMART" id="SM00343">
    <property type="entry name" value="ZnF_C2HC"/>
    <property type="match status" value="2"/>
</dbReference>
<gene>
    <name evidence="4" type="ORF">SMN809_LOCUS80911</name>
</gene>
<dbReference type="AlphaFoldDB" id="A0A8S3JM83"/>